<dbReference type="Proteomes" id="UP001311232">
    <property type="component" value="Unassembled WGS sequence"/>
</dbReference>
<evidence type="ECO:0000313" key="2">
    <source>
        <dbReference type="Proteomes" id="UP001311232"/>
    </source>
</evidence>
<dbReference type="EMBL" id="JAHHUM010002225">
    <property type="protein sequence ID" value="KAK5605524.1"/>
    <property type="molecule type" value="Genomic_DNA"/>
</dbReference>
<sequence length="54" mass="5954">PLSDLLSHQPHGFRPPFWTLDSRLLSSPSSDLFSHMIHGSRPSPAFPVPLTCVS</sequence>
<evidence type="ECO:0000313" key="1">
    <source>
        <dbReference type="EMBL" id="KAK5605524.1"/>
    </source>
</evidence>
<reference evidence="1 2" key="1">
    <citation type="submission" date="2021-06" db="EMBL/GenBank/DDBJ databases">
        <authorList>
            <person name="Palmer J.M."/>
        </authorList>
    </citation>
    <scope>NUCLEOTIDE SEQUENCE [LARGE SCALE GENOMIC DNA]</scope>
    <source>
        <strain evidence="1 2">MEX-2019</strain>
        <tissue evidence="1">Muscle</tissue>
    </source>
</reference>
<dbReference type="AlphaFoldDB" id="A0AAV9R9P5"/>
<accession>A0AAV9R9P5</accession>
<protein>
    <submittedName>
        <fullName evidence="1">Uncharacterized protein</fullName>
    </submittedName>
</protein>
<name>A0AAV9R9P5_9TELE</name>
<organism evidence="1 2">
    <name type="scientific">Crenichthys baileyi</name>
    <name type="common">White River springfish</name>
    <dbReference type="NCBI Taxonomy" id="28760"/>
    <lineage>
        <taxon>Eukaryota</taxon>
        <taxon>Metazoa</taxon>
        <taxon>Chordata</taxon>
        <taxon>Craniata</taxon>
        <taxon>Vertebrata</taxon>
        <taxon>Euteleostomi</taxon>
        <taxon>Actinopterygii</taxon>
        <taxon>Neopterygii</taxon>
        <taxon>Teleostei</taxon>
        <taxon>Neoteleostei</taxon>
        <taxon>Acanthomorphata</taxon>
        <taxon>Ovalentaria</taxon>
        <taxon>Atherinomorphae</taxon>
        <taxon>Cyprinodontiformes</taxon>
        <taxon>Goodeidae</taxon>
        <taxon>Crenichthys</taxon>
    </lineage>
</organism>
<gene>
    <name evidence="1" type="ORF">CRENBAI_010863</name>
</gene>
<feature type="non-terminal residue" evidence="1">
    <location>
        <position position="1"/>
    </location>
</feature>
<comment type="caution">
    <text evidence="1">The sequence shown here is derived from an EMBL/GenBank/DDBJ whole genome shotgun (WGS) entry which is preliminary data.</text>
</comment>
<proteinExistence type="predicted"/>
<keyword evidence="2" id="KW-1185">Reference proteome</keyword>